<keyword evidence="3 8" id="KW-0540">Nuclease</keyword>
<dbReference type="InterPro" id="IPR033315">
    <property type="entry name" value="Fan1-like"/>
</dbReference>
<keyword evidence="12" id="KW-1185">Reference proteome</keyword>
<proteinExistence type="inferred from homology"/>
<evidence type="ECO:0000256" key="9">
    <source>
        <dbReference type="SAM" id="MobiDB-lite"/>
    </source>
</evidence>
<evidence type="ECO:0000256" key="2">
    <source>
        <dbReference type="ARBA" id="ARBA00005533"/>
    </source>
</evidence>
<comment type="caution">
    <text evidence="11">The sequence shown here is derived from an EMBL/GenBank/DDBJ whole genome shotgun (WGS) entry which is preliminary data.</text>
</comment>
<dbReference type="SMART" id="SM00990">
    <property type="entry name" value="VRR_NUC"/>
    <property type="match status" value="1"/>
</dbReference>
<dbReference type="EC" id="3.1.4.1" evidence="8"/>
<dbReference type="Pfam" id="PF21315">
    <property type="entry name" value="FAN1_HTH"/>
    <property type="match status" value="1"/>
</dbReference>
<dbReference type="Gene3D" id="3.40.1350.10">
    <property type="match status" value="1"/>
</dbReference>
<sequence>MPLHLAQHKSYHPYNEKNKERVRQDEEQERVRLEEEQRQRQDVESEARIEALRRARGKGHDRQNQVGPEEEEDRGVGPSADPSRWEHQSHINFFAELEAPPGTRSTGTAFNKPSRFGPPRSTQAADRSAAAGPAHHVLDRETLAHALGGPSAKEDRQPWYAAADLQSAANRKKSDQQRLRAARRDTATKTGQDPLQAMIAGTAKRQEMKDKRQRAIEHARAMESPYGQPPTPHTMAIRAGEYSDQFSREDAQAARKRRRGSSPSSRHRDHYGSDHDENDRRHDRRRARHDDYDDRGQGSSADRRRSSYESVRSSRPSTDESKESGRGGSYLDNFAQDTARAGMIFTPDTELEDASDMSFAAGSGSSNPAPSIPPCGQPLMHHPYSPHPLPFPIRPHGASTRHVPPLPYDPSSSLYDNIKNEPESDDMPIADLMGDPEPGIHSNPTRRRQSSHRDELDSEADSVSDSQSPTKSRHPSVSPDEVMTSEAMMDPFTPSPPSVKPETLSSQPIPPQSAATSVESLATLANVSPEKGTPMKEVPLQPMPLALNSDPFVTPPSSGDISKDEQVDQGAAVKPEPVSQKLPATQDCASDTTAAERPLPTILVPFEAETLSDGTVATSEPIAPVTLFRALDTGLLPRPRGVSRLAMPSLTQSSEYDELVGSSQLSGADAATINKQTLQDVTDKPEQAQGDLDGSNAEDSRPTSPACVLQPPAGLKESESKQAAPGMGDSGDSTHTSTDASRQEPNRNQQQHWQVGIWRSQKANMTPHAMPTAFDAMRSTPKQSAVKTEGDGLKRAASPESPTEKESVSDVPEIPEEIMAPLDDQVAGETAAETRFRESMYPSVLQEMIKTVLERESFLFSSNEVSFLRSYEKLTYEARYLFARLIQRKHKWYRVNLFKYYNDLKNTPDAVKELVQSRSELEAQHSQHVQSLSTADDPFLTRFAYDQHDLGFKDDVSGMLSLMILDELKPLAKQIGVLKAGITTRAAITEALLSAKSQGTLGGGLSLSPGRQSRTSGSPAKRNTLRQLTLNFDRSGNKTAQSSVLKTSVQKIVGDLIYIPVEVRSLIDRLAVVYYRGNIFNSNFSSALTQAVLARCKRRIYPDVEVRRTDNLFKSREQLKQYELACAQEYKMVLFVDGNFEVSRSSGSSSGSYIGQAAYMPPDEDLPMGGSPEACREGIRLLEEVLDQWKAAVAECQEEDSVSGDRLTYYRMRFHPGWPLTRILHKACYCFGRFKQYEREEEILKLLLDQKVFCRGRRGEWYDRLALITERYLEGPKSRQLRAALEIACHGMEDPDVHLVHQPALIKRIERLENSRHLIIRFADRHDFAPMKLKTHEEIELRGFRLDRMVTAPETPAKVEKPASEETVSEQWKKVMSSKPSPTRPTAPRRGSSNGQSPTRSTSAGPSRGANATQRSPSTENLDVTSFTKRTNLQKEVTYQRPVQTPQKGKAVARAKPEIDSMEVDNQDGENEDDVVVMEVTKEIRRDMHSVWRGANGENCRVEELCLQEFAKDGFKGYHCEGGMLTMLFVLAMWDIIYMPIDGAFETKYQSEPLDMRSDAFAIVRKEEMMQRLESISKGDGLDHIRAADERERPRGTWASGCNWDRYTRDDLLEVAECMGGGPLATICQVFCEDREHCQGGMPDLCIWNMETKEVRFVEVKGPGDSLRDKQRIWIDTLARAGLTVQVATVKDVLDLKQGSSTTGTKRSSPKK</sequence>
<feature type="region of interest" description="Disordered" evidence="9">
    <location>
        <begin position="677"/>
        <end position="753"/>
    </location>
</feature>
<feature type="region of interest" description="Disordered" evidence="9">
    <location>
        <begin position="1"/>
        <end position="333"/>
    </location>
</feature>
<dbReference type="InterPro" id="IPR049126">
    <property type="entry name" value="FAN1-like_TPR"/>
</dbReference>
<feature type="compositionally biased region" description="Low complexity" evidence="9">
    <location>
        <begin position="360"/>
        <end position="369"/>
    </location>
</feature>
<evidence type="ECO:0000256" key="8">
    <source>
        <dbReference type="RuleBase" id="RU365033"/>
    </source>
</evidence>
<dbReference type="GO" id="GO:0008409">
    <property type="term" value="F:5'-3' exonuclease activity"/>
    <property type="evidence" value="ECO:0007669"/>
    <property type="project" value="TreeGrafter"/>
</dbReference>
<evidence type="ECO:0000256" key="6">
    <source>
        <dbReference type="ARBA" id="ARBA00022842"/>
    </source>
</evidence>
<dbReference type="Pfam" id="PF08774">
    <property type="entry name" value="VRR_NUC"/>
    <property type="match status" value="1"/>
</dbReference>
<dbReference type="InterPro" id="IPR049125">
    <property type="entry name" value="FAN1-like_WH"/>
</dbReference>
<comment type="similarity">
    <text evidence="2 8">Belongs to the FAN1 family.</text>
</comment>
<organism evidence="11 12">
    <name type="scientific">Tilletia horrida</name>
    <dbReference type="NCBI Taxonomy" id="155126"/>
    <lineage>
        <taxon>Eukaryota</taxon>
        <taxon>Fungi</taxon>
        <taxon>Dikarya</taxon>
        <taxon>Basidiomycota</taxon>
        <taxon>Ustilaginomycotina</taxon>
        <taxon>Exobasidiomycetes</taxon>
        <taxon>Tilletiales</taxon>
        <taxon>Tilletiaceae</taxon>
        <taxon>Tilletia</taxon>
    </lineage>
</organism>
<comment type="catalytic activity">
    <reaction evidence="1 8">
        <text>Hydrolytically removes 5'-nucleotides successively from the 3'-hydroxy termini of 3'-hydroxy-terminated oligonucleotides.</text>
        <dbReference type="EC" id="3.1.4.1"/>
    </reaction>
</comment>
<evidence type="ECO:0000256" key="7">
    <source>
        <dbReference type="ARBA" id="ARBA00023211"/>
    </source>
</evidence>
<dbReference type="InterPro" id="IPR014883">
    <property type="entry name" value="VRR_NUC"/>
</dbReference>
<evidence type="ECO:0000256" key="3">
    <source>
        <dbReference type="ARBA" id="ARBA00022722"/>
    </source>
</evidence>
<dbReference type="EMBL" id="JAPDMZ010000011">
    <property type="protein sequence ID" value="KAK0556730.1"/>
    <property type="molecule type" value="Genomic_DNA"/>
</dbReference>
<dbReference type="GO" id="GO:0005634">
    <property type="term" value="C:nucleus"/>
    <property type="evidence" value="ECO:0007669"/>
    <property type="project" value="UniProtKB-SubCell"/>
</dbReference>
<comment type="function">
    <text evidence="8">Nuclease required for the repair of DNA interstrand cross-links (ICL). Acts as a 5'-3' exonuclease that anchors at a cut end of DNA and cleaves DNA successively at every third nucleotide, allowing to excise an ICL from one strand through flanking incisions.</text>
</comment>
<feature type="compositionally biased region" description="Polar residues" evidence="9">
    <location>
        <begin position="503"/>
        <end position="517"/>
    </location>
</feature>
<dbReference type="Proteomes" id="UP001176517">
    <property type="component" value="Unassembled WGS sequence"/>
</dbReference>
<accession>A0AAN6K0E4</accession>
<evidence type="ECO:0000313" key="12">
    <source>
        <dbReference type="Proteomes" id="UP001176517"/>
    </source>
</evidence>
<dbReference type="GO" id="GO:0036297">
    <property type="term" value="P:interstrand cross-link repair"/>
    <property type="evidence" value="ECO:0007669"/>
    <property type="project" value="InterPro"/>
</dbReference>
<dbReference type="GO" id="GO:0046872">
    <property type="term" value="F:metal ion binding"/>
    <property type="evidence" value="ECO:0007669"/>
    <property type="project" value="UniProtKB-KW"/>
</dbReference>
<keyword evidence="8" id="KW-0234">DNA repair</keyword>
<feature type="compositionally biased region" description="Basic residues" evidence="9">
    <location>
        <begin position="1"/>
        <end position="11"/>
    </location>
</feature>
<feature type="compositionally biased region" description="Basic and acidic residues" evidence="9">
    <location>
        <begin position="270"/>
        <end position="281"/>
    </location>
</feature>
<evidence type="ECO:0000313" key="11">
    <source>
        <dbReference type="EMBL" id="KAK0556730.1"/>
    </source>
</evidence>
<feature type="region of interest" description="Disordered" evidence="9">
    <location>
        <begin position="1355"/>
        <end position="1456"/>
    </location>
</feature>
<feature type="compositionally biased region" description="Basic and acidic residues" evidence="9">
    <location>
        <begin position="288"/>
        <end position="307"/>
    </location>
</feature>
<gene>
    <name evidence="11" type="ORF">OC846_000918</name>
</gene>
<feature type="compositionally biased region" description="Basic and acidic residues" evidence="9">
    <location>
        <begin position="172"/>
        <end position="187"/>
    </location>
</feature>
<dbReference type="GO" id="GO:0017108">
    <property type="term" value="F:5'-flap endonuclease activity"/>
    <property type="evidence" value="ECO:0007669"/>
    <property type="project" value="TreeGrafter"/>
</dbReference>
<protein>
    <recommendedName>
        <fullName evidence="8">Fanconi-associated nuclease</fullName>
        <ecNumber evidence="8">3.1.4.1</ecNumber>
    </recommendedName>
</protein>
<dbReference type="PANTHER" id="PTHR15749">
    <property type="entry name" value="FANCONI-ASSOCIATED NUCLEASE 1"/>
    <property type="match status" value="1"/>
</dbReference>
<reference evidence="11" key="1">
    <citation type="journal article" date="2023" name="PhytoFront">
        <title>Draft Genome Resources of Seven Strains of Tilletia horrida, Causal Agent of Kernel Smut of Rice.</title>
        <authorList>
            <person name="Khanal S."/>
            <person name="Antony Babu S."/>
            <person name="Zhou X.G."/>
        </authorList>
    </citation>
    <scope>NUCLEOTIDE SEQUENCE</scope>
    <source>
        <strain evidence="11">TX6</strain>
    </source>
</reference>
<evidence type="ECO:0000259" key="10">
    <source>
        <dbReference type="SMART" id="SM00990"/>
    </source>
</evidence>
<feature type="region of interest" description="Disordered" evidence="9">
    <location>
        <begin position="777"/>
        <end position="810"/>
    </location>
</feature>
<feature type="region of interest" description="Disordered" evidence="9">
    <location>
        <begin position="352"/>
        <end position="517"/>
    </location>
</feature>
<evidence type="ECO:0000256" key="1">
    <source>
        <dbReference type="ARBA" id="ARBA00000983"/>
    </source>
</evidence>
<keyword evidence="7 8" id="KW-0464">Manganese</keyword>
<feature type="region of interest" description="Disordered" evidence="9">
    <location>
        <begin position="551"/>
        <end position="596"/>
    </location>
</feature>
<dbReference type="GO" id="GO:0004528">
    <property type="term" value="F:phosphodiesterase I activity"/>
    <property type="evidence" value="ECO:0007669"/>
    <property type="project" value="UniProtKB-EC"/>
</dbReference>
<feature type="compositionally biased region" description="Basic and acidic residues" evidence="9">
    <location>
        <begin position="204"/>
        <end position="221"/>
    </location>
</feature>
<keyword evidence="8" id="KW-0539">Nucleus</keyword>
<comment type="subcellular location">
    <subcellularLocation>
        <location evidence="8">Nucleus</location>
    </subcellularLocation>
</comment>
<feature type="compositionally biased region" description="Polar residues" evidence="9">
    <location>
        <begin position="1391"/>
        <end position="1447"/>
    </location>
</feature>
<keyword evidence="4 8" id="KW-0479">Metal-binding</keyword>
<feature type="compositionally biased region" description="Basic residues" evidence="9">
    <location>
        <begin position="254"/>
        <end position="269"/>
    </location>
</feature>
<keyword evidence="8" id="KW-0227">DNA damage</keyword>
<keyword evidence="6 8" id="KW-0460">Magnesium</keyword>
<dbReference type="GO" id="GO:0070336">
    <property type="term" value="F:flap-structured DNA binding"/>
    <property type="evidence" value="ECO:0007669"/>
    <property type="project" value="TreeGrafter"/>
</dbReference>
<evidence type="ECO:0000256" key="5">
    <source>
        <dbReference type="ARBA" id="ARBA00022801"/>
    </source>
</evidence>
<name>A0AAN6K0E4_9BASI</name>
<dbReference type="Pfam" id="PF21170">
    <property type="entry name" value="FAN1_TPR"/>
    <property type="match status" value="1"/>
</dbReference>
<dbReference type="PANTHER" id="PTHR15749:SF4">
    <property type="entry name" value="FANCONI-ASSOCIATED NUCLEASE 1"/>
    <property type="match status" value="1"/>
</dbReference>
<evidence type="ECO:0000256" key="4">
    <source>
        <dbReference type="ARBA" id="ARBA00022723"/>
    </source>
</evidence>
<keyword evidence="5 8" id="KW-0378">Hydrolase</keyword>
<dbReference type="CDD" id="cd22326">
    <property type="entry name" value="FAN1-like"/>
    <property type="match status" value="1"/>
</dbReference>
<comment type="cofactor">
    <cofactor evidence="8">
        <name>Mg(2+)</name>
        <dbReference type="ChEBI" id="CHEBI:18420"/>
    </cofactor>
    <cofactor evidence="8">
        <name>Mn(2+)</name>
        <dbReference type="ChEBI" id="CHEBI:29035"/>
    </cofactor>
</comment>
<dbReference type="InterPro" id="IPR049132">
    <property type="entry name" value="FAN1-like_euk"/>
</dbReference>
<dbReference type="InterPro" id="IPR011856">
    <property type="entry name" value="tRNA_endonuc-like_dom_sf"/>
</dbReference>
<feature type="compositionally biased region" description="Basic and acidic residues" evidence="9">
    <location>
        <begin position="14"/>
        <end position="63"/>
    </location>
</feature>
<feature type="domain" description="VRR-NUC" evidence="10">
    <location>
        <begin position="1576"/>
        <end position="1692"/>
    </location>
</feature>
<feature type="compositionally biased region" description="Polar residues" evidence="9">
    <location>
        <begin position="731"/>
        <end position="740"/>
    </location>
</feature>